<dbReference type="PROSITE" id="PS51186">
    <property type="entry name" value="GNAT"/>
    <property type="match status" value="2"/>
</dbReference>
<comment type="caution">
    <text evidence="3">The sequence shown here is derived from an EMBL/GenBank/DDBJ whole genome shotgun (WGS) entry which is preliminary data.</text>
</comment>
<evidence type="ECO:0000259" key="2">
    <source>
        <dbReference type="PROSITE" id="PS51186"/>
    </source>
</evidence>
<dbReference type="GO" id="GO:0016747">
    <property type="term" value="F:acyltransferase activity, transferring groups other than amino-acyl groups"/>
    <property type="evidence" value="ECO:0007669"/>
    <property type="project" value="InterPro"/>
</dbReference>
<dbReference type="Proteomes" id="UP000823891">
    <property type="component" value="Unassembled WGS sequence"/>
</dbReference>
<dbReference type="Gene3D" id="3.40.630.30">
    <property type="match status" value="2"/>
</dbReference>
<name>A0A9D2NK61_9FIRM</name>
<dbReference type="InterPro" id="IPR016181">
    <property type="entry name" value="Acyl_CoA_acyltransferase"/>
</dbReference>
<dbReference type="EMBL" id="DWWS01000065">
    <property type="protein sequence ID" value="HJC25420.1"/>
    <property type="molecule type" value="Genomic_DNA"/>
</dbReference>
<keyword evidence="3" id="KW-0808">Transferase</keyword>
<evidence type="ECO:0000313" key="4">
    <source>
        <dbReference type="Proteomes" id="UP000823891"/>
    </source>
</evidence>
<sequence>MNPKEKNLEIRKYRPQDCAEMARLFYDTVHTVNAADYTAEQLDAWADGHVDPERWNASFLEHDTLVAWEAGETEKTGRIVGFGDMDPSGYLDRLYVHKDFQKKGIAAALCDRLERHVRESAVFRKRGDAEGQTGKEQSGKEQTGKEQPREERAELLFTTHASITARPFFEKRGYVVKKEQQVERHGILLTNYVMEREETLELVRLSAKENGAQGEEQSKKQEKRRAKRDIEACTRILMNSFAHAWNNREEADRTIGGILESGILVAIRRNGETAGFVGALPQYPFGWELHPLAVAEGLRDMGLGSLLVSRIEREAAKAGALVLYLGTDDEDGATSLSEGDLFQDTLEKIKEIRNYSGHPFSFYQKCGYRIVGVLPDVNGPGKPDIFMAKRLSAGNVAENKKV</sequence>
<protein>
    <submittedName>
        <fullName evidence="3">GNAT family N-acetyltransferase</fullName>
        <ecNumber evidence="3">2.3.1.-</ecNumber>
    </submittedName>
</protein>
<evidence type="ECO:0000256" key="1">
    <source>
        <dbReference type="SAM" id="MobiDB-lite"/>
    </source>
</evidence>
<dbReference type="InterPro" id="IPR052564">
    <property type="entry name" value="N-acetyltrans/Recomb-assoc"/>
</dbReference>
<dbReference type="EC" id="2.3.1.-" evidence="3"/>
<organism evidence="3 4">
    <name type="scientific">Candidatus Eisenbergiella merdavium</name>
    <dbReference type="NCBI Taxonomy" id="2838551"/>
    <lineage>
        <taxon>Bacteria</taxon>
        <taxon>Bacillati</taxon>
        <taxon>Bacillota</taxon>
        <taxon>Clostridia</taxon>
        <taxon>Lachnospirales</taxon>
        <taxon>Lachnospiraceae</taxon>
        <taxon>Eisenbergiella</taxon>
    </lineage>
</organism>
<dbReference type="CDD" id="cd04301">
    <property type="entry name" value="NAT_SF"/>
    <property type="match status" value="2"/>
</dbReference>
<dbReference type="AlphaFoldDB" id="A0A9D2NK61"/>
<feature type="region of interest" description="Disordered" evidence="1">
    <location>
        <begin position="122"/>
        <end position="150"/>
    </location>
</feature>
<reference evidence="3" key="1">
    <citation type="journal article" date="2021" name="PeerJ">
        <title>Extensive microbial diversity within the chicken gut microbiome revealed by metagenomics and culture.</title>
        <authorList>
            <person name="Gilroy R."/>
            <person name="Ravi A."/>
            <person name="Getino M."/>
            <person name="Pursley I."/>
            <person name="Horton D.L."/>
            <person name="Alikhan N.F."/>
            <person name="Baker D."/>
            <person name="Gharbi K."/>
            <person name="Hall N."/>
            <person name="Watson M."/>
            <person name="Adriaenssens E.M."/>
            <person name="Foster-Nyarko E."/>
            <person name="Jarju S."/>
            <person name="Secka A."/>
            <person name="Antonio M."/>
            <person name="Oren A."/>
            <person name="Chaudhuri R.R."/>
            <person name="La Ragione R."/>
            <person name="Hildebrand F."/>
            <person name="Pallen M.J."/>
        </authorList>
    </citation>
    <scope>NUCLEOTIDE SEQUENCE</scope>
    <source>
        <strain evidence="3">USAMLcec2-132</strain>
    </source>
</reference>
<keyword evidence="3" id="KW-0012">Acyltransferase</keyword>
<accession>A0A9D2NK61</accession>
<gene>
    <name evidence="3" type="ORF">H9761_17260</name>
</gene>
<reference evidence="3" key="2">
    <citation type="submission" date="2021-04" db="EMBL/GenBank/DDBJ databases">
        <authorList>
            <person name="Gilroy R."/>
        </authorList>
    </citation>
    <scope>NUCLEOTIDE SEQUENCE</scope>
    <source>
        <strain evidence="3">USAMLcec2-132</strain>
    </source>
</reference>
<dbReference type="SUPFAM" id="SSF55729">
    <property type="entry name" value="Acyl-CoA N-acyltransferases (Nat)"/>
    <property type="match status" value="2"/>
</dbReference>
<dbReference type="Pfam" id="PF13673">
    <property type="entry name" value="Acetyltransf_10"/>
    <property type="match status" value="2"/>
</dbReference>
<feature type="compositionally biased region" description="Basic and acidic residues" evidence="1">
    <location>
        <begin position="137"/>
        <end position="150"/>
    </location>
</feature>
<proteinExistence type="predicted"/>
<dbReference type="PANTHER" id="PTHR43451:SF1">
    <property type="entry name" value="ACETYLTRANSFERASE"/>
    <property type="match status" value="1"/>
</dbReference>
<dbReference type="Pfam" id="PF00583">
    <property type="entry name" value="Acetyltransf_1"/>
    <property type="match status" value="1"/>
</dbReference>
<feature type="domain" description="N-acetyltransferase" evidence="2">
    <location>
        <begin position="8"/>
        <end position="199"/>
    </location>
</feature>
<evidence type="ECO:0000313" key="3">
    <source>
        <dbReference type="EMBL" id="HJC25420.1"/>
    </source>
</evidence>
<dbReference type="PANTHER" id="PTHR43451">
    <property type="entry name" value="ACETYLTRANSFERASE (GNAT) FAMILY PROTEIN"/>
    <property type="match status" value="1"/>
</dbReference>
<dbReference type="InterPro" id="IPR000182">
    <property type="entry name" value="GNAT_dom"/>
</dbReference>
<feature type="domain" description="N-acetyltransferase" evidence="2">
    <location>
        <begin position="221"/>
        <end position="392"/>
    </location>
</feature>